<dbReference type="AlphaFoldDB" id="G0QM15"/>
<dbReference type="GO" id="GO:0006355">
    <property type="term" value="P:regulation of DNA-templated transcription"/>
    <property type="evidence" value="ECO:0007669"/>
    <property type="project" value="TreeGrafter"/>
</dbReference>
<proteinExistence type="inferred from homology"/>
<dbReference type="InterPro" id="IPR033467">
    <property type="entry name" value="Tesmin/TSO1-like_CXC"/>
</dbReference>
<sequence>NELNTSQLIRKVEFCKCKKSRCLQLYCECFVNGIFCNKSCICTNCGNTENNKKQIESAKQEAKMRNPDAFSQKFLVVKQNQYEGIVSHKKGCNCTKTQCTKKYCECFNAGIKCTENCKCENCENYKDEQNIPYIINKKIKLK</sequence>
<evidence type="ECO:0000256" key="2">
    <source>
        <dbReference type="ARBA" id="ARBA00007267"/>
    </source>
</evidence>
<dbReference type="GO" id="GO:0005634">
    <property type="term" value="C:nucleus"/>
    <property type="evidence" value="ECO:0007669"/>
    <property type="project" value="UniProtKB-SubCell"/>
</dbReference>
<evidence type="ECO:0000313" key="6">
    <source>
        <dbReference type="Proteomes" id="UP000008983"/>
    </source>
</evidence>
<dbReference type="PANTHER" id="PTHR12446:SF34">
    <property type="entry name" value="PROTEIN LIN-54 HOMOLOG"/>
    <property type="match status" value="1"/>
</dbReference>
<evidence type="ECO:0000256" key="3">
    <source>
        <dbReference type="ARBA" id="ARBA00023242"/>
    </source>
</evidence>
<dbReference type="InterPro" id="IPR028307">
    <property type="entry name" value="Lin-54_fam"/>
</dbReference>
<keyword evidence="6" id="KW-1185">Reference proteome</keyword>
<reference evidence="5 6" key="1">
    <citation type="submission" date="2011-07" db="EMBL/GenBank/DDBJ databases">
        <authorList>
            <person name="Coyne R."/>
            <person name="Brami D."/>
            <person name="Johnson J."/>
            <person name="Hostetler J."/>
            <person name="Hannick L."/>
            <person name="Clark T."/>
            <person name="Cassidy-Hanley D."/>
            <person name="Inman J."/>
        </authorList>
    </citation>
    <scope>NUCLEOTIDE SEQUENCE [LARGE SCALE GENOMIC DNA]</scope>
    <source>
        <strain evidence="5 6">G5</strain>
    </source>
</reference>
<dbReference type="STRING" id="857967.G0QM15"/>
<dbReference type="InterPro" id="IPR005172">
    <property type="entry name" value="CRC"/>
</dbReference>
<gene>
    <name evidence="5" type="ORF">IMG5_041310</name>
</gene>
<evidence type="ECO:0000256" key="1">
    <source>
        <dbReference type="ARBA" id="ARBA00004123"/>
    </source>
</evidence>
<comment type="subcellular location">
    <subcellularLocation>
        <location evidence="1">Nucleus</location>
    </subcellularLocation>
</comment>
<keyword evidence="3" id="KW-0539">Nucleus</keyword>
<dbReference type="Pfam" id="PF03638">
    <property type="entry name" value="TCR"/>
    <property type="match status" value="2"/>
</dbReference>
<dbReference type="SMART" id="SM01114">
    <property type="entry name" value="CXC"/>
    <property type="match status" value="2"/>
</dbReference>
<evidence type="ECO:0000313" key="5">
    <source>
        <dbReference type="EMBL" id="EGR33739.1"/>
    </source>
</evidence>
<name>G0QM15_ICHMU</name>
<dbReference type="PANTHER" id="PTHR12446">
    <property type="entry name" value="TESMIN/TSO1-RELATED"/>
    <property type="match status" value="1"/>
</dbReference>
<dbReference type="InParanoid" id="G0QM15"/>
<feature type="domain" description="CRC" evidence="4">
    <location>
        <begin position="11"/>
        <end position="127"/>
    </location>
</feature>
<dbReference type="OMA" id="NDEHAHE"/>
<dbReference type="Proteomes" id="UP000008983">
    <property type="component" value="Unassembled WGS sequence"/>
</dbReference>
<dbReference type="OrthoDB" id="6283463at2759"/>
<dbReference type="PROSITE" id="PS51634">
    <property type="entry name" value="CRC"/>
    <property type="match status" value="1"/>
</dbReference>
<evidence type="ECO:0000259" key="4">
    <source>
        <dbReference type="PROSITE" id="PS51634"/>
    </source>
</evidence>
<feature type="non-terminal residue" evidence="5">
    <location>
        <position position="1"/>
    </location>
</feature>
<comment type="similarity">
    <text evidence="2">Belongs to the lin-54 family.</text>
</comment>
<accession>G0QM15</accession>
<dbReference type="RefSeq" id="XP_004037725.1">
    <property type="nucleotide sequence ID" value="XM_004037677.1"/>
</dbReference>
<dbReference type="EMBL" id="GL983353">
    <property type="protein sequence ID" value="EGR33739.1"/>
    <property type="molecule type" value="Genomic_DNA"/>
</dbReference>
<dbReference type="eggNOG" id="KOG1171">
    <property type="taxonomic scope" value="Eukaryota"/>
</dbReference>
<organism evidence="5 6">
    <name type="scientific">Ichthyophthirius multifiliis</name>
    <name type="common">White spot disease agent</name>
    <name type="synonym">Ich</name>
    <dbReference type="NCBI Taxonomy" id="5932"/>
    <lineage>
        <taxon>Eukaryota</taxon>
        <taxon>Sar</taxon>
        <taxon>Alveolata</taxon>
        <taxon>Ciliophora</taxon>
        <taxon>Intramacronucleata</taxon>
        <taxon>Oligohymenophorea</taxon>
        <taxon>Hymenostomatida</taxon>
        <taxon>Ophryoglenina</taxon>
        <taxon>Ichthyophthirius</taxon>
    </lineage>
</organism>
<dbReference type="GeneID" id="14909926"/>
<protein>
    <submittedName>
        <fullName evidence="5">Tesmin tso1-like cxc domain protein</fullName>
    </submittedName>
</protein>